<keyword evidence="6" id="KW-0067">ATP-binding</keyword>
<evidence type="ECO:0000259" key="10">
    <source>
        <dbReference type="Pfam" id="PF02463"/>
    </source>
</evidence>
<reference evidence="12" key="1">
    <citation type="submission" date="2022-04" db="EMBL/GenBank/DDBJ databases">
        <authorList>
            <person name="Forde T."/>
        </authorList>
    </citation>
    <scope>NUCLEOTIDE SEQUENCE</scope>
    <source>
        <strain evidence="12">A18Y016a</strain>
        <strain evidence="11">A18Y020d</strain>
    </source>
</reference>
<dbReference type="PIRSF" id="PIRSF003128">
    <property type="entry name" value="RecN"/>
    <property type="match status" value="1"/>
</dbReference>
<dbReference type="GO" id="GO:0043590">
    <property type="term" value="C:bacterial nucleoid"/>
    <property type="evidence" value="ECO:0007669"/>
    <property type="project" value="TreeGrafter"/>
</dbReference>
<dbReference type="NCBIfam" id="TIGR00634">
    <property type="entry name" value="recN"/>
    <property type="match status" value="1"/>
</dbReference>
<gene>
    <name evidence="12" type="primary">recN</name>
    <name evidence="12" type="ORF">ERYAMS2_01248</name>
    <name evidence="11" type="ORF">ERYAMS_00954</name>
</gene>
<evidence type="ECO:0000256" key="6">
    <source>
        <dbReference type="ARBA" id="ARBA00022840"/>
    </source>
</evidence>
<keyword evidence="5 9" id="KW-0227">DNA damage</keyword>
<comment type="similarity">
    <text evidence="2 9">Belongs to the RecN family.</text>
</comment>
<evidence type="ECO:0000256" key="2">
    <source>
        <dbReference type="ARBA" id="ARBA00009441"/>
    </source>
</evidence>
<evidence type="ECO:0000313" key="12">
    <source>
        <dbReference type="EMBL" id="CAH2762524.1"/>
    </source>
</evidence>
<dbReference type="GO" id="GO:0006310">
    <property type="term" value="P:DNA recombination"/>
    <property type="evidence" value="ECO:0007669"/>
    <property type="project" value="InterPro"/>
</dbReference>
<sequence length="551" mass="62660">MLTHLTIDNFVLIHHISVDFSDRFNVFTGETGAGKSLLVDALNFVSGQRSSASVVGKNGKSARVEVAFDLDKAINLKKKLVAFDLYDEDDEYAVISREMNLEGRSMCKINHRVVNLSTVKSCLDGVLDIHSQHETQYLLNSKNHLKLLDEFAQNETVRFSYNELFKKYQEAQMRLKNLENSNINPDEIAFAHFQLKEIQDLNPSIDDYQTIKDSLETLSNFEKTKSFVNDLEETLDGEQGVVGKLYDFLDIIDALRDQELQERFKNVYYEVEDIRDELVRYNSSLVFDEYEYNLLQDRVYQYDQLIRKYGTLERVFKKQNELIQQIEQAEHFDDFKTDLENEIEALYAKLLQAAQSLSETRLKAKNNLEQSIVEQLDDLLLENAQFVIALEKSDLTSDGAESAHFLVSMNKGIMPSPLERVASGGELSRLMLGLKTIFSSIYGVSTIIFDEIDTGVSGRVALKIGSKMSKLSQTSQVLTISHLAAVAACADHHYLISKAEVDEDVVTDIREITGEDRIQQMALIMSGNNTSASLHSARELLKEGQQLKWHK</sequence>
<comment type="function">
    <text evidence="1 9">May be involved in recombinational repair of damaged DNA.</text>
</comment>
<evidence type="ECO:0000313" key="11">
    <source>
        <dbReference type="EMBL" id="CAH2762502.1"/>
    </source>
</evidence>
<dbReference type="RefSeq" id="WP_254006498.1">
    <property type="nucleotide sequence ID" value="NZ_OW659477.1"/>
</dbReference>
<keyword evidence="7 9" id="KW-0234">DNA repair</keyword>
<evidence type="ECO:0000256" key="3">
    <source>
        <dbReference type="ARBA" id="ARBA00021315"/>
    </source>
</evidence>
<dbReference type="GO" id="GO:0005524">
    <property type="term" value="F:ATP binding"/>
    <property type="evidence" value="ECO:0007669"/>
    <property type="project" value="UniProtKB-KW"/>
</dbReference>
<dbReference type="InterPro" id="IPR003395">
    <property type="entry name" value="RecF/RecN/SMC_N"/>
</dbReference>
<dbReference type="InterPro" id="IPR004604">
    <property type="entry name" value="DNA_recomb/repair_RecN"/>
</dbReference>
<keyword evidence="4" id="KW-0547">Nucleotide-binding</keyword>
<evidence type="ECO:0000313" key="14">
    <source>
        <dbReference type="Proteomes" id="UP001154111"/>
    </source>
</evidence>
<proteinExistence type="inferred from homology"/>
<dbReference type="EMBL" id="OW659496">
    <property type="protein sequence ID" value="CAH2762502.1"/>
    <property type="molecule type" value="Genomic_DNA"/>
</dbReference>
<evidence type="ECO:0000256" key="4">
    <source>
        <dbReference type="ARBA" id="ARBA00022741"/>
    </source>
</evidence>
<accession>A0AAU9VKI1</accession>
<keyword evidence="13" id="KW-1185">Reference proteome</keyword>
<dbReference type="SUPFAM" id="SSF52540">
    <property type="entry name" value="P-loop containing nucleoside triphosphate hydrolases"/>
    <property type="match status" value="2"/>
</dbReference>
<evidence type="ECO:0000256" key="5">
    <source>
        <dbReference type="ARBA" id="ARBA00022763"/>
    </source>
</evidence>
<name>A0AAU9VKI1_9FIRM</name>
<evidence type="ECO:0000313" key="13">
    <source>
        <dbReference type="Proteomes" id="UP001154095"/>
    </source>
</evidence>
<evidence type="ECO:0000256" key="1">
    <source>
        <dbReference type="ARBA" id="ARBA00003618"/>
    </source>
</evidence>
<dbReference type="AlphaFoldDB" id="A0AAU9VKI1"/>
<evidence type="ECO:0000256" key="7">
    <source>
        <dbReference type="ARBA" id="ARBA00023204"/>
    </source>
</evidence>
<dbReference type="GO" id="GO:0006281">
    <property type="term" value="P:DNA repair"/>
    <property type="evidence" value="ECO:0007669"/>
    <property type="project" value="UniProtKB-KW"/>
</dbReference>
<dbReference type="InterPro" id="IPR027417">
    <property type="entry name" value="P-loop_NTPase"/>
</dbReference>
<dbReference type="Proteomes" id="UP001154095">
    <property type="component" value="Chromosome"/>
</dbReference>
<evidence type="ECO:0000256" key="9">
    <source>
        <dbReference type="PIRNR" id="PIRNR003128"/>
    </source>
</evidence>
<dbReference type="Proteomes" id="UP001154111">
    <property type="component" value="Chromosome"/>
</dbReference>
<dbReference type="CDD" id="cd03241">
    <property type="entry name" value="ABC_RecN"/>
    <property type="match status" value="1"/>
</dbReference>
<organism evidence="12 14">
    <name type="scientific">Erysipelothrix amsterdamensis</name>
    <dbReference type="NCBI Taxonomy" id="2929157"/>
    <lineage>
        <taxon>Bacteria</taxon>
        <taxon>Bacillati</taxon>
        <taxon>Bacillota</taxon>
        <taxon>Erysipelotrichia</taxon>
        <taxon>Erysipelotrichales</taxon>
        <taxon>Erysipelotrichaceae</taxon>
        <taxon>Erysipelothrix</taxon>
    </lineage>
</organism>
<feature type="domain" description="RecF/RecN/SMC N-terminal" evidence="10">
    <location>
        <begin position="1"/>
        <end position="498"/>
    </location>
</feature>
<dbReference type="Pfam" id="PF02463">
    <property type="entry name" value="SMC_N"/>
    <property type="match status" value="1"/>
</dbReference>
<dbReference type="PANTHER" id="PTHR11059:SF0">
    <property type="entry name" value="DNA REPAIR PROTEIN RECN"/>
    <property type="match status" value="1"/>
</dbReference>
<dbReference type="EMBL" id="OW659477">
    <property type="protein sequence ID" value="CAH2762524.1"/>
    <property type="molecule type" value="Genomic_DNA"/>
</dbReference>
<protein>
    <recommendedName>
        <fullName evidence="3 9">DNA repair protein RecN</fullName>
    </recommendedName>
    <alternativeName>
        <fullName evidence="8 9">Recombination protein N</fullName>
    </alternativeName>
</protein>
<evidence type="ECO:0000256" key="8">
    <source>
        <dbReference type="ARBA" id="ARBA00033408"/>
    </source>
</evidence>
<dbReference type="GO" id="GO:0009432">
    <property type="term" value="P:SOS response"/>
    <property type="evidence" value="ECO:0007669"/>
    <property type="project" value="TreeGrafter"/>
</dbReference>
<dbReference type="PANTHER" id="PTHR11059">
    <property type="entry name" value="DNA REPAIR PROTEIN RECN"/>
    <property type="match status" value="1"/>
</dbReference>
<dbReference type="Gene3D" id="3.40.50.300">
    <property type="entry name" value="P-loop containing nucleotide triphosphate hydrolases"/>
    <property type="match status" value="2"/>
</dbReference>